<evidence type="ECO:0000313" key="1">
    <source>
        <dbReference type="EMBL" id="GGI24377.1"/>
    </source>
</evidence>
<proteinExistence type="predicted"/>
<reference evidence="1" key="2">
    <citation type="submission" date="2022-12" db="EMBL/GenBank/DDBJ databases">
        <authorList>
            <person name="Sun Q."/>
            <person name="Zhou Y."/>
        </authorList>
    </citation>
    <scope>NUCLEOTIDE SEQUENCE</scope>
    <source>
        <strain evidence="1">CGMCC 1.15034</strain>
    </source>
</reference>
<dbReference type="AlphaFoldDB" id="A0AA87W3K6"/>
<gene>
    <name evidence="1" type="ORF">GCM10010987_29080</name>
</gene>
<evidence type="ECO:0000313" key="2">
    <source>
        <dbReference type="Proteomes" id="UP000625079"/>
    </source>
</evidence>
<name>A0AA87W3K6_9BRAD</name>
<organism evidence="1 2">
    <name type="scientific">Bradyrhizobium guangdongense</name>
    <dbReference type="NCBI Taxonomy" id="1325090"/>
    <lineage>
        <taxon>Bacteria</taxon>
        <taxon>Pseudomonadati</taxon>
        <taxon>Pseudomonadota</taxon>
        <taxon>Alphaproteobacteria</taxon>
        <taxon>Hyphomicrobiales</taxon>
        <taxon>Nitrobacteraceae</taxon>
        <taxon>Bradyrhizobium</taxon>
    </lineage>
</organism>
<dbReference type="Proteomes" id="UP000625079">
    <property type="component" value="Unassembled WGS sequence"/>
</dbReference>
<protein>
    <submittedName>
        <fullName evidence="1">Uncharacterized protein</fullName>
    </submittedName>
</protein>
<accession>A0AA87W3K6</accession>
<dbReference type="EMBL" id="BMHC01000004">
    <property type="protein sequence ID" value="GGI24377.1"/>
    <property type="molecule type" value="Genomic_DNA"/>
</dbReference>
<sequence length="63" mass="6591">MRRGQAGGARGAIGGEQLEMIGKIHGVLIACRGSPINPHDAPDWDSVDADVIRAGLVKQNDTV</sequence>
<comment type="caution">
    <text evidence="1">The sequence shown here is derived from an EMBL/GenBank/DDBJ whole genome shotgun (WGS) entry which is preliminary data.</text>
</comment>
<reference evidence="1" key="1">
    <citation type="journal article" date="2014" name="Int. J. Syst. Evol. Microbiol.">
        <title>Complete genome sequence of Corynebacterium casei LMG S-19264T (=DSM 44701T), isolated from a smear-ripened cheese.</title>
        <authorList>
            <consortium name="US DOE Joint Genome Institute (JGI-PGF)"/>
            <person name="Walter F."/>
            <person name="Albersmeier A."/>
            <person name="Kalinowski J."/>
            <person name="Ruckert C."/>
        </authorList>
    </citation>
    <scope>NUCLEOTIDE SEQUENCE</scope>
    <source>
        <strain evidence="1">CGMCC 1.15034</strain>
    </source>
</reference>